<organism evidence="2 3">
    <name type="scientific">Nakamurella alba</name>
    <dbReference type="NCBI Taxonomy" id="2665158"/>
    <lineage>
        <taxon>Bacteria</taxon>
        <taxon>Bacillati</taxon>
        <taxon>Actinomycetota</taxon>
        <taxon>Actinomycetes</taxon>
        <taxon>Nakamurellales</taxon>
        <taxon>Nakamurellaceae</taxon>
        <taxon>Nakamurella</taxon>
    </lineage>
</organism>
<dbReference type="InterPro" id="IPR025659">
    <property type="entry name" value="Tubby-like_C"/>
</dbReference>
<name>A0A7K1FSF3_9ACTN</name>
<dbReference type="Pfam" id="PF03803">
    <property type="entry name" value="Scramblase"/>
    <property type="match status" value="1"/>
</dbReference>
<evidence type="ECO:0000313" key="3">
    <source>
        <dbReference type="Proteomes" id="UP000460221"/>
    </source>
</evidence>
<protein>
    <submittedName>
        <fullName evidence="2">DUF2510 domain-containing protein</fullName>
    </submittedName>
</protein>
<dbReference type="AlphaFoldDB" id="A0A7K1FSF3"/>
<feature type="domain" description="DUF2510" evidence="1">
    <location>
        <begin position="6"/>
        <end position="38"/>
    </location>
</feature>
<keyword evidence="3" id="KW-1185">Reference proteome</keyword>
<dbReference type="RefSeq" id="WP_154771075.1">
    <property type="nucleotide sequence ID" value="NZ_WLYK01000013.1"/>
</dbReference>
<evidence type="ECO:0000313" key="2">
    <source>
        <dbReference type="EMBL" id="MTD17077.1"/>
    </source>
</evidence>
<dbReference type="EMBL" id="WLYK01000013">
    <property type="protein sequence ID" value="MTD17077.1"/>
    <property type="molecule type" value="Genomic_DNA"/>
</dbReference>
<proteinExistence type="predicted"/>
<gene>
    <name evidence="2" type="ORF">GIS00_24380</name>
</gene>
<evidence type="ECO:0000259" key="1">
    <source>
        <dbReference type="Pfam" id="PF10708"/>
    </source>
</evidence>
<sequence>MSAPIAGWYPDPAGTGQLRWWDGASWTDHTQQAPPVAPPQGPGGIGAAGQGYGDSSWGGALQPGAAPQVTGGYRSPMTELTLLVSQQRKIIELTNQYAVYGSDGVQIGSVTEIGQSTAKKVMRFVSSLDQYFTHRLEVRDAQDRPQLYLTRPAKVFKSTVVVQRPDGMEVGRLVQQNVFGRIRFAMESNGADIGSLNAENWRAWDFSIQDSYGQEIARITKSWEGLATTLFTTADKYVVQIHHDLPDPLRSLVVAAALTVDTALKQDSRGLG</sequence>
<dbReference type="GO" id="GO:0005886">
    <property type="term" value="C:plasma membrane"/>
    <property type="evidence" value="ECO:0007669"/>
    <property type="project" value="TreeGrafter"/>
</dbReference>
<dbReference type="InterPro" id="IPR018929">
    <property type="entry name" value="DUF2510"/>
</dbReference>
<dbReference type="Pfam" id="PF10708">
    <property type="entry name" value="DUF2510"/>
    <property type="match status" value="1"/>
</dbReference>
<dbReference type="Proteomes" id="UP000460221">
    <property type="component" value="Unassembled WGS sequence"/>
</dbReference>
<dbReference type="InterPro" id="IPR005552">
    <property type="entry name" value="Scramblase"/>
</dbReference>
<reference evidence="2 3" key="1">
    <citation type="submission" date="2019-11" db="EMBL/GenBank/DDBJ databases">
        <authorList>
            <person name="Jiang L.-Q."/>
        </authorList>
    </citation>
    <scope>NUCLEOTIDE SEQUENCE [LARGE SCALE GENOMIC DNA]</scope>
    <source>
        <strain evidence="2 3">YIM 132087</strain>
    </source>
</reference>
<comment type="caution">
    <text evidence="2">The sequence shown here is derived from an EMBL/GenBank/DDBJ whole genome shotgun (WGS) entry which is preliminary data.</text>
</comment>
<dbReference type="SUPFAM" id="SSF54518">
    <property type="entry name" value="Tubby C-terminal domain-like"/>
    <property type="match status" value="1"/>
</dbReference>
<dbReference type="PANTHER" id="PTHR23248">
    <property type="entry name" value="PHOSPHOLIPID SCRAMBLASE-RELATED"/>
    <property type="match status" value="1"/>
</dbReference>
<dbReference type="PANTHER" id="PTHR23248:SF9">
    <property type="entry name" value="PHOSPHOLIPID SCRAMBLASE"/>
    <property type="match status" value="1"/>
</dbReference>
<dbReference type="GO" id="GO:0017128">
    <property type="term" value="F:phospholipid scramblase activity"/>
    <property type="evidence" value="ECO:0007669"/>
    <property type="project" value="InterPro"/>
</dbReference>
<accession>A0A7K1FSF3</accession>